<evidence type="ECO:0000256" key="11">
    <source>
        <dbReference type="SAM" id="Phobius"/>
    </source>
</evidence>
<evidence type="ECO:0000256" key="6">
    <source>
        <dbReference type="ARBA" id="ARBA00023145"/>
    </source>
</evidence>
<dbReference type="EMBL" id="DLUG01000018">
    <property type="protein sequence ID" value="DAB37255.1"/>
    <property type="molecule type" value="Genomic_DNA"/>
</dbReference>
<evidence type="ECO:0000256" key="7">
    <source>
        <dbReference type="ARBA" id="ARBA00023209"/>
    </source>
</evidence>
<evidence type="ECO:0000256" key="9">
    <source>
        <dbReference type="ARBA" id="ARBA00023264"/>
    </source>
</evidence>
<dbReference type="AlphaFoldDB" id="A0A2D3WBH2"/>
<evidence type="ECO:0000256" key="5">
    <source>
        <dbReference type="ARBA" id="ARBA00023136"/>
    </source>
</evidence>
<evidence type="ECO:0000256" key="2">
    <source>
        <dbReference type="ARBA" id="ARBA00022516"/>
    </source>
</evidence>
<dbReference type="InterPro" id="IPR033175">
    <property type="entry name" value="PSD-A"/>
</dbReference>
<proteinExistence type="predicted"/>
<dbReference type="GO" id="GO:0004609">
    <property type="term" value="F:phosphatidylserine decarboxylase activity"/>
    <property type="evidence" value="ECO:0007669"/>
    <property type="project" value="InterPro"/>
</dbReference>
<reference evidence="12 13" key="1">
    <citation type="journal article" date="2017" name="Front. Microbiol.">
        <title>Comparative Genomic Analysis of the Class Epsilonproteobacteria and Proposed Reclassification to Epsilonbacteraeota (phyl. nov.).</title>
        <authorList>
            <person name="Waite D.W."/>
            <person name="Vanwonterghem I."/>
            <person name="Rinke C."/>
            <person name="Parks D.H."/>
            <person name="Zhang Y."/>
            <person name="Takai K."/>
            <person name="Sievert S.M."/>
            <person name="Simon J."/>
            <person name="Campbell B.J."/>
            <person name="Hanson T.E."/>
            <person name="Woyke T."/>
            <person name="Klotz M.G."/>
            <person name="Hugenholtz P."/>
        </authorList>
    </citation>
    <scope>NUCLEOTIDE SEQUENCE [LARGE SCALE GENOMIC DNA]</scope>
    <source>
        <strain evidence="12">UBA11420</strain>
    </source>
</reference>
<evidence type="ECO:0000313" key="13">
    <source>
        <dbReference type="Proteomes" id="UP000231638"/>
    </source>
</evidence>
<comment type="caution">
    <text evidence="12">The sequence shown here is derived from an EMBL/GenBank/DDBJ whole genome shotgun (WGS) entry which is preliminary data.</text>
</comment>
<dbReference type="GO" id="GO:0008654">
    <property type="term" value="P:phospholipid biosynthetic process"/>
    <property type="evidence" value="ECO:0007669"/>
    <property type="project" value="UniProtKB-KW"/>
</dbReference>
<dbReference type="STRING" id="366522.GCA_001548055_00652"/>
<evidence type="ECO:0000313" key="12">
    <source>
        <dbReference type="EMBL" id="DAB37255.1"/>
    </source>
</evidence>
<name>A0A2D3WBH2_9BACT</name>
<keyword evidence="1" id="KW-1003">Cell membrane</keyword>
<keyword evidence="6" id="KW-0865">Zymogen</keyword>
<evidence type="ECO:0000256" key="8">
    <source>
        <dbReference type="ARBA" id="ARBA00023239"/>
    </source>
</evidence>
<accession>A0A2D3WBH2</accession>
<keyword evidence="4" id="KW-0443">Lipid metabolism</keyword>
<evidence type="ECO:0000256" key="1">
    <source>
        <dbReference type="ARBA" id="ARBA00022475"/>
    </source>
</evidence>
<dbReference type="PANTHER" id="PTHR35809">
    <property type="entry name" value="ARCHAETIDYLSERINE DECARBOXYLASE PROENZYME-RELATED"/>
    <property type="match status" value="1"/>
</dbReference>
<dbReference type="Proteomes" id="UP000231638">
    <property type="component" value="Unassembled WGS sequence"/>
</dbReference>
<dbReference type="Pfam" id="PF02666">
    <property type="entry name" value="PS_Dcarbxylase"/>
    <property type="match status" value="1"/>
</dbReference>
<keyword evidence="11" id="KW-1133">Transmembrane helix</keyword>
<keyword evidence="7" id="KW-0594">Phospholipid biosynthesis</keyword>
<sequence length="215" mass="24209">MRNALYTTTQPIAKEGWNRLVLTGMLLLLSYALSWLTWLFFLLFAWTLFSYRNPERLADEDDVRALISPIDGRVTSIAKTTLENNQEMLRIVIRKSFFDVGLIRAPLAMNVVATTHRFGLFMPPSHALSSALGERSIMTCQARNDQLYMVCSIGSWGIPVAFYRKDGSFKATERMGFLKDGEIAVLVSLDARIKVVLNDTVKAGQSVLGYLAYKD</sequence>
<keyword evidence="10" id="KW-0670">Pyruvate</keyword>
<keyword evidence="3" id="KW-0210">Decarboxylase</keyword>
<keyword evidence="11" id="KW-0812">Transmembrane</keyword>
<keyword evidence="8" id="KW-0456">Lyase</keyword>
<evidence type="ECO:0000256" key="4">
    <source>
        <dbReference type="ARBA" id="ARBA00023098"/>
    </source>
</evidence>
<keyword evidence="5 11" id="KW-0472">Membrane</keyword>
<protein>
    <submittedName>
        <fullName evidence="12">Phosphatidylserine decarboxylase</fullName>
    </submittedName>
</protein>
<keyword evidence="2" id="KW-0444">Lipid biosynthesis</keyword>
<feature type="transmembrane region" description="Helical" evidence="11">
    <location>
        <begin position="20"/>
        <end position="49"/>
    </location>
</feature>
<organism evidence="12 13">
    <name type="scientific">Sulfurospirillum cavolei</name>
    <dbReference type="NCBI Taxonomy" id="366522"/>
    <lineage>
        <taxon>Bacteria</taxon>
        <taxon>Pseudomonadati</taxon>
        <taxon>Campylobacterota</taxon>
        <taxon>Epsilonproteobacteria</taxon>
        <taxon>Campylobacterales</taxon>
        <taxon>Sulfurospirillaceae</taxon>
        <taxon>Sulfurospirillum</taxon>
    </lineage>
</organism>
<evidence type="ECO:0000256" key="10">
    <source>
        <dbReference type="ARBA" id="ARBA00023317"/>
    </source>
</evidence>
<gene>
    <name evidence="12" type="ORF">CFH80_00480</name>
</gene>
<keyword evidence="9" id="KW-1208">Phospholipid metabolism</keyword>
<dbReference type="PANTHER" id="PTHR35809:SF1">
    <property type="entry name" value="ARCHAETIDYLSERINE DECARBOXYLASE PROENZYME-RELATED"/>
    <property type="match status" value="1"/>
</dbReference>
<evidence type="ECO:0000256" key="3">
    <source>
        <dbReference type="ARBA" id="ARBA00022793"/>
    </source>
</evidence>
<dbReference type="InterPro" id="IPR003817">
    <property type="entry name" value="PS_Dcarbxylase"/>
</dbReference>